<dbReference type="CDD" id="cd03109">
    <property type="entry name" value="DTBS"/>
    <property type="match status" value="1"/>
</dbReference>
<gene>
    <name evidence="3" type="ORF">AVDCRST_MAG26-91</name>
</gene>
<feature type="domain" description="DRTGG" evidence="2">
    <location>
        <begin position="213"/>
        <end position="317"/>
    </location>
</feature>
<dbReference type="InterPro" id="IPR010766">
    <property type="entry name" value="DRTGG"/>
</dbReference>
<name>A0A6J4H2L2_9CHLR</name>
<keyword evidence="1" id="KW-0315">Glutamine amidotransferase</keyword>
<dbReference type="PANTHER" id="PTHR21343:SF8">
    <property type="entry name" value="DRTGG DOMAIN-CONTAINING PROTEIN"/>
    <property type="match status" value="1"/>
</dbReference>
<dbReference type="InterPro" id="IPR028979">
    <property type="entry name" value="Ser_kin/Pase_Hpr-like_N_sf"/>
</dbReference>
<dbReference type="SUPFAM" id="SSF52540">
    <property type="entry name" value="P-loop containing nucleoside triphosphate hydrolases"/>
    <property type="match status" value="1"/>
</dbReference>
<organism evidence="3">
    <name type="scientific">uncultured Chloroflexia bacterium</name>
    <dbReference type="NCBI Taxonomy" id="1672391"/>
    <lineage>
        <taxon>Bacteria</taxon>
        <taxon>Bacillati</taxon>
        <taxon>Chloroflexota</taxon>
        <taxon>Chloroflexia</taxon>
        <taxon>environmental samples</taxon>
    </lineage>
</organism>
<dbReference type="EMBL" id="CADCTK010000025">
    <property type="protein sequence ID" value="CAA9210825.1"/>
    <property type="molecule type" value="Genomic_DNA"/>
</dbReference>
<dbReference type="InterPro" id="IPR027417">
    <property type="entry name" value="P-loop_NTPase"/>
</dbReference>
<dbReference type="Gene3D" id="3.40.50.300">
    <property type="entry name" value="P-loop containing nucleotide triphosphate hydrolases"/>
    <property type="match status" value="1"/>
</dbReference>
<accession>A0A6J4H2L2</accession>
<evidence type="ECO:0000256" key="1">
    <source>
        <dbReference type="ARBA" id="ARBA00022962"/>
    </source>
</evidence>
<evidence type="ECO:0000259" key="2">
    <source>
        <dbReference type="Pfam" id="PF07085"/>
    </source>
</evidence>
<dbReference type="Gene3D" id="3.40.1390.20">
    <property type="entry name" value="HprK N-terminal domain-like"/>
    <property type="match status" value="1"/>
</dbReference>
<reference evidence="3" key="1">
    <citation type="submission" date="2020-02" db="EMBL/GenBank/DDBJ databases">
        <authorList>
            <person name="Meier V. D."/>
        </authorList>
    </citation>
    <scope>NUCLEOTIDE SEQUENCE</scope>
    <source>
        <strain evidence="3">AVDCRST_MAG26</strain>
    </source>
</reference>
<protein>
    <submittedName>
        <fullName evidence="3">BioD-like N-terminal domain of phosphotransacetylase</fullName>
    </submittedName>
</protein>
<dbReference type="AlphaFoldDB" id="A0A6J4H2L2"/>
<sequence length="357" mass="38420">MTAVYLASTETFVGKSAVCAALLQQFRDAGYSIGYLKPVSVSAVPSEAGSADEDAQLMCRLFDLPDDPATIAPVLATTRVIESVVRGEQQDFGARVREAYDRIKTDRDVVVLEGVNTWAEGALLNLSAHEVSEALDVPVLLVTRYRALMAADQIVAVHRYLGKRMVGVILNQVPQSQVEFVRTTLVPFLEREGIPVIGVLPDDPQLEAISVGELAAELNANVVLPGDPHRLVEHLSIGAMGADTALQFFRRKPNKAVITGGDRADLQIAALETSTSCLVLTGNVRPAQAVLSRAEQRGVAVLVVGGDTLSVVQQAEHLFGRMRFGRGETHARFSQLAAANLDMQRLIGILQLPPPSK</sequence>
<dbReference type="SUPFAM" id="SSF75138">
    <property type="entry name" value="HprK N-terminal domain-like"/>
    <property type="match status" value="1"/>
</dbReference>
<dbReference type="PANTHER" id="PTHR21343">
    <property type="entry name" value="DETHIOBIOTIN SYNTHETASE"/>
    <property type="match status" value="1"/>
</dbReference>
<proteinExistence type="predicted"/>
<dbReference type="Pfam" id="PF07085">
    <property type="entry name" value="DRTGG"/>
    <property type="match status" value="1"/>
</dbReference>
<dbReference type="Pfam" id="PF13500">
    <property type="entry name" value="AAA_26"/>
    <property type="match status" value="1"/>
</dbReference>
<evidence type="ECO:0000313" key="3">
    <source>
        <dbReference type="EMBL" id="CAA9210825.1"/>
    </source>
</evidence>